<proteinExistence type="predicted"/>
<dbReference type="AlphaFoldDB" id="A0A0D8IWI6"/>
<reference evidence="2" key="1">
    <citation type="submission" date="2015-02" db="EMBL/GenBank/DDBJ databases">
        <title>A novel member of the family Ruminococcaceae isolated from human feces.</title>
        <authorList>
            <person name="Shkoporov A.N."/>
            <person name="Chaplin A.V."/>
            <person name="Motuzova O.V."/>
            <person name="Kafarskaia L.I."/>
            <person name="Khokhlova E.V."/>
            <person name="Efimov B.A."/>
        </authorList>
    </citation>
    <scope>NUCLEOTIDE SEQUENCE [LARGE SCALE GENOMIC DNA]</scope>
    <source>
        <strain evidence="2">585-1</strain>
    </source>
</reference>
<dbReference type="InterPro" id="IPR046348">
    <property type="entry name" value="SIS_dom_sf"/>
</dbReference>
<dbReference type="InterPro" id="IPR050099">
    <property type="entry name" value="SIS_GmhA/DiaA_subfam"/>
</dbReference>
<protein>
    <submittedName>
        <fullName evidence="2">Phosphoheptose isomerase</fullName>
    </submittedName>
</protein>
<dbReference type="Proteomes" id="UP000032483">
    <property type="component" value="Unassembled WGS sequence"/>
</dbReference>
<dbReference type="GO" id="GO:0016853">
    <property type="term" value="F:isomerase activity"/>
    <property type="evidence" value="ECO:0007669"/>
    <property type="project" value="UniProtKB-KW"/>
</dbReference>
<dbReference type="Pfam" id="PF13580">
    <property type="entry name" value="SIS_2"/>
    <property type="match status" value="2"/>
</dbReference>
<dbReference type="PROSITE" id="PS51464">
    <property type="entry name" value="SIS"/>
    <property type="match status" value="1"/>
</dbReference>
<dbReference type="GO" id="GO:0097367">
    <property type="term" value="F:carbohydrate derivative binding"/>
    <property type="evidence" value="ECO:0007669"/>
    <property type="project" value="InterPro"/>
</dbReference>
<dbReference type="Gene3D" id="3.40.50.10490">
    <property type="entry name" value="Glucose-6-phosphate isomerase like protein, domain 1"/>
    <property type="match status" value="1"/>
</dbReference>
<keyword evidence="2" id="KW-0413">Isomerase</keyword>
<dbReference type="InterPro" id="IPR001347">
    <property type="entry name" value="SIS_dom"/>
</dbReference>
<dbReference type="CDD" id="cd05006">
    <property type="entry name" value="SIS_GmhA"/>
    <property type="match status" value="1"/>
</dbReference>
<organism evidence="2 3">
    <name type="scientific">Ruthenibacterium lactatiformans</name>
    <dbReference type="NCBI Taxonomy" id="1550024"/>
    <lineage>
        <taxon>Bacteria</taxon>
        <taxon>Bacillati</taxon>
        <taxon>Bacillota</taxon>
        <taxon>Clostridia</taxon>
        <taxon>Eubacteriales</taxon>
        <taxon>Oscillospiraceae</taxon>
        <taxon>Ruthenibacterium</taxon>
    </lineage>
</organism>
<keyword evidence="3" id="KW-1185">Reference proteome</keyword>
<dbReference type="PATRIC" id="fig|1550024.3.peg.3544"/>
<evidence type="ECO:0000259" key="1">
    <source>
        <dbReference type="PROSITE" id="PS51464"/>
    </source>
</evidence>
<dbReference type="PANTHER" id="PTHR30390">
    <property type="entry name" value="SEDOHEPTULOSE 7-PHOSPHATE ISOMERASE / DNAA INITIATOR-ASSOCIATING FACTOR FOR REPLICATION INITIATION"/>
    <property type="match status" value="1"/>
</dbReference>
<dbReference type="SUPFAM" id="SSF53697">
    <property type="entry name" value="SIS domain"/>
    <property type="match status" value="1"/>
</dbReference>
<evidence type="ECO:0000313" key="3">
    <source>
        <dbReference type="Proteomes" id="UP000032483"/>
    </source>
</evidence>
<evidence type="ECO:0000313" key="2">
    <source>
        <dbReference type="EMBL" id="KJF38844.1"/>
    </source>
</evidence>
<dbReference type="GO" id="GO:1901135">
    <property type="term" value="P:carbohydrate derivative metabolic process"/>
    <property type="evidence" value="ECO:0007669"/>
    <property type="project" value="InterPro"/>
</dbReference>
<gene>
    <name evidence="2" type="ORF">TQ39_15555</name>
</gene>
<sequence length="215" mass="23015">MKSSAKEHLNDLSKRYPALMCCAAEVEAAAQQMIACYQNGGKLLVCGNGGSASDSLHIVGELMKGFVLPRKLDENMQKRLREACPEMAEYCIENLQGALPAISLVSEVGLTTAYANDQAPDLAFAQQVFGQAKPGDVLLAISTSGNSANVLYAIGIARALHVKTIGLTGHTGGKMASLCDVCIKVPGVETFKIQEYHLPVYHALCMCVEEEFFGE</sequence>
<comment type="caution">
    <text evidence="2">The sequence shown here is derived from an EMBL/GenBank/DDBJ whole genome shotgun (WGS) entry which is preliminary data.</text>
</comment>
<name>A0A0D8IWI6_9FIRM</name>
<dbReference type="GeneID" id="42857974"/>
<dbReference type="EMBL" id="JXXK01000029">
    <property type="protein sequence ID" value="KJF38844.1"/>
    <property type="molecule type" value="Genomic_DNA"/>
</dbReference>
<dbReference type="RefSeq" id="WP_050006214.1">
    <property type="nucleotide sequence ID" value="NZ_CAOJUJ010000026.1"/>
</dbReference>
<feature type="domain" description="SIS" evidence="1">
    <location>
        <begin position="33"/>
        <end position="214"/>
    </location>
</feature>
<accession>A0A0D8IWI6</accession>
<dbReference type="InterPro" id="IPR035461">
    <property type="entry name" value="GmhA/DiaA"/>
</dbReference>